<reference evidence="2" key="1">
    <citation type="journal article" date="2022" name="Int. J. Mol. Sci.">
        <title>Draft Genome of Tanacetum Coccineum: Genomic Comparison of Closely Related Tanacetum-Family Plants.</title>
        <authorList>
            <person name="Yamashiro T."/>
            <person name="Shiraishi A."/>
            <person name="Nakayama K."/>
            <person name="Satake H."/>
        </authorList>
    </citation>
    <scope>NUCLEOTIDE SEQUENCE</scope>
</reference>
<dbReference type="Proteomes" id="UP001151760">
    <property type="component" value="Unassembled WGS sequence"/>
</dbReference>
<feature type="coiled-coil region" evidence="1">
    <location>
        <begin position="34"/>
        <end position="110"/>
    </location>
</feature>
<evidence type="ECO:0008006" key="4">
    <source>
        <dbReference type="Google" id="ProtNLM"/>
    </source>
</evidence>
<evidence type="ECO:0000313" key="2">
    <source>
        <dbReference type="EMBL" id="GJT80333.1"/>
    </source>
</evidence>
<proteinExistence type="predicted"/>
<gene>
    <name evidence="2" type="ORF">Tco_1054675</name>
</gene>
<dbReference type="SUPFAM" id="SSF57997">
    <property type="entry name" value="Tropomyosin"/>
    <property type="match status" value="1"/>
</dbReference>
<accession>A0ABQ5GZV5</accession>
<sequence>MLNARYDHSVKNVEHLAKRCAQQTQIIKKQSVDLKQHEESIVYANEEVSRLKAELGALKSKCEAAEHKLSSWDKKHRKYRNERDTLAKENAKIEEELVGTKSQLEHCERQVEEIQSSVASFFQSDFTPLVRRFLKSSEFNRAFAGVLNTAISVGVERGLRMDRTDEEFRGLSLKVVGFILDAKEKFDRVIAAFPDTTFPFLDKVSQHSQSSLPDIARLEPDRVTSSHQTSSVA</sequence>
<evidence type="ECO:0000313" key="3">
    <source>
        <dbReference type="Proteomes" id="UP001151760"/>
    </source>
</evidence>
<dbReference type="EMBL" id="BQNB010018981">
    <property type="protein sequence ID" value="GJT80333.1"/>
    <property type="molecule type" value="Genomic_DNA"/>
</dbReference>
<comment type="caution">
    <text evidence="2">The sequence shown here is derived from an EMBL/GenBank/DDBJ whole genome shotgun (WGS) entry which is preliminary data.</text>
</comment>
<organism evidence="2 3">
    <name type="scientific">Tanacetum coccineum</name>
    <dbReference type="NCBI Taxonomy" id="301880"/>
    <lineage>
        <taxon>Eukaryota</taxon>
        <taxon>Viridiplantae</taxon>
        <taxon>Streptophyta</taxon>
        <taxon>Embryophyta</taxon>
        <taxon>Tracheophyta</taxon>
        <taxon>Spermatophyta</taxon>
        <taxon>Magnoliopsida</taxon>
        <taxon>eudicotyledons</taxon>
        <taxon>Gunneridae</taxon>
        <taxon>Pentapetalae</taxon>
        <taxon>asterids</taxon>
        <taxon>campanulids</taxon>
        <taxon>Asterales</taxon>
        <taxon>Asteraceae</taxon>
        <taxon>Asteroideae</taxon>
        <taxon>Anthemideae</taxon>
        <taxon>Anthemidinae</taxon>
        <taxon>Tanacetum</taxon>
    </lineage>
</organism>
<keyword evidence="1" id="KW-0175">Coiled coil</keyword>
<keyword evidence="3" id="KW-1185">Reference proteome</keyword>
<reference evidence="2" key="2">
    <citation type="submission" date="2022-01" db="EMBL/GenBank/DDBJ databases">
        <authorList>
            <person name="Yamashiro T."/>
            <person name="Shiraishi A."/>
            <person name="Satake H."/>
            <person name="Nakayama K."/>
        </authorList>
    </citation>
    <scope>NUCLEOTIDE SEQUENCE</scope>
</reference>
<name>A0ABQ5GZV5_9ASTR</name>
<protein>
    <recommendedName>
        <fullName evidence="4">FRIGIDA-like protein</fullName>
    </recommendedName>
</protein>
<evidence type="ECO:0000256" key="1">
    <source>
        <dbReference type="SAM" id="Coils"/>
    </source>
</evidence>
<dbReference type="Gene3D" id="1.10.287.1490">
    <property type="match status" value="1"/>
</dbReference>